<keyword evidence="4" id="KW-1185">Reference proteome</keyword>
<dbReference type="AlphaFoldDB" id="A0A8X6RVS1"/>
<evidence type="ECO:0000259" key="2">
    <source>
        <dbReference type="Pfam" id="PF01498"/>
    </source>
</evidence>
<feature type="region of interest" description="Disordered" evidence="1">
    <location>
        <begin position="1"/>
        <end position="27"/>
    </location>
</feature>
<dbReference type="InterPro" id="IPR036397">
    <property type="entry name" value="RNaseH_sf"/>
</dbReference>
<comment type="caution">
    <text evidence="3">The sequence shown here is derived from an EMBL/GenBank/DDBJ whole genome shotgun (WGS) entry which is preliminary data.</text>
</comment>
<dbReference type="InterPro" id="IPR052338">
    <property type="entry name" value="Transposase_5"/>
</dbReference>
<sequence length="231" mass="26807">MRIGDHWVQEGTTDRRGRSHPPQCTTSREDRQIVRMTVVDRSVTSRTVAPRIDSVTHHSVSACTIQRRLQQSDLSARRPLLGLPLMQNNRRLRHQWCDERRMWVAEWNEVVFTDESRICLQHHDGQIRVWRHRGERMLNSCVMHRHTGPALGIMVLEPVVLPCLRGLATAIFQQDTARPHVARIVQRFFVYHQIELLPWSARSPDPSPIENMWSMVAQRLAQITPTAATPD</sequence>
<dbReference type="InterPro" id="IPR002492">
    <property type="entry name" value="Transposase_Tc1-like"/>
</dbReference>
<reference evidence="3" key="1">
    <citation type="submission" date="2020-08" db="EMBL/GenBank/DDBJ databases">
        <title>Multicomponent nature underlies the extraordinary mechanical properties of spider dragline silk.</title>
        <authorList>
            <person name="Kono N."/>
            <person name="Nakamura H."/>
            <person name="Mori M."/>
            <person name="Yoshida Y."/>
            <person name="Ohtoshi R."/>
            <person name="Malay A.D."/>
            <person name="Moran D.A.P."/>
            <person name="Tomita M."/>
            <person name="Numata K."/>
            <person name="Arakawa K."/>
        </authorList>
    </citation>
    <scope>NUCLEOTIDE SEQUENCE</scope>
</reference>
<name>A0A8X6RVS1_TRICX</name>
<organism evidence="3 4">
    <name type="scientific">Trichonephila clavipes</name>
    <name type="common">Golden silk orbweaver</name>
    <name type="synonym">Nephila clavipes</name>
    <dbReference type="NCBI Taxonomy" id="2585209"/>
    <lineage>
        <taxon>Eukaryota</taxon>
        <taxon>Metazoa</taxon>
        <taxon>Ecdysozoa</taxon>
        <taxon>Arthropoda</taxon>
        <taxon>Chelicerata</taxon>
        <taxon>Arachnida</taxon>
        <taxon>Araneae</taxon>
        <taxon>Araneomorphae</taxon>
        <taxon>Entelegynae</taxon>
        <taxon>Araneoidea</taxon>
        <taxon>Nephilidae</taxon>
        <taxon>Trichonephila</taxon>
    </lineage>
</organism>
<feature type="domain" description="Transposase Tc1-like" evidence="2">
    <location>
        <begin position="30"/>
        <end position="100"/>
    </location>
</feature>
<dbReference type="GO" id="GO:0003677">
    <property type="term" value="F:DNA binding"/>
    <property type="evidence" value="ECO:0007669"/>
    <property type="project" value="InterPro"/>
</dbReference>
<dbReference type="PANTHER" id="PTHR23022">
    <property type="entry name" value="TRANSPOSABLE ELEMENT-RELATED"/>
    <property type="match status" value="1"/>
</dbReference>
<protein>
    <submittedName>
        <fullName evidence="3">Transposable element Tcb1 transposase</fullName>
    </submittedName>
</protein>
<evidence type="ECO:0000313" key="3">
    <source>
        <dbReference type="EMBL" id="GFX97350.1"/>
    </source>
</evidence>
<dbReference type="PANTHER" id="PTHR23022:SF135">
    <property type="entry name" value="SI:DKEY-77F5.3"/>
    <property type="match status" value="1"/>
</dbReference>
<dbReference type="Proteomes" id="UP000887159">
    <property type="component" value="Unassembled WGS sequence"/>
</dbReference>
<dbReference type="EMBL" id="BMAU01021197">
    <property type="protein sequence ID" value="GFX97350.1"/>
    <property type="molecule type" value="Genomic_DNA"/>
</dbReference>
<accession>A0A8X6RVS1</accession>
<proteinExistence type="predicted"/>
<dbReference type="Pfam" id="PF01498">
    <property type="entry name" value="HTH_Tnp_Tc3_2"/>
    <property type="match status" value="1"/>
</dbReference>
<dbReference type="Gene3D" id="3.30.420.10">
    <property type="entry name" value="Ribonuclease H-like superfamily/Ribonuclease H"/>
    <property type="match status" value="1"/>
</dbReference>
<evidence type="ECO:0000256" key="1">
    <source>
        <dbReference type="SAM" id="MobiDB-lite"/>
    </source>
</evidence>
<evidence type="ECO:0000313" key="4">
    <source>
        <dbReference type="Proteomes" id="UP000887159"/>
    </source>
</evidence>
<dbReference type="GO" id="GO:0006313">
    <property type="term" value="P:DNA transposition"/>
    <property type="evidence" value="ECO:0007669"/>
    <property type="project" value="InterPro"/>
</dbReference>
<feature type="compositionally biased region" description="Basic and acidic residues" evidence="1">
    <location>
        <begin position="1"/>
        <end position="16"/>
    </location>
</feature>
<gene>
    <name evidence="3" type="primary">NCL1_33132</name>
    <name evidence="3" type="ORF">TNCV_1077211</name>
</gene>
<dbReference type="GO" id="GO:0015074">
    <property type="term" value="P:DNA integration"/>
    <property type="evidence" value="ECO:0007669"/>
    <property type="project" value="InterPro"/>
</dbReference>